<name>X1DYD2_9ZZZZ</name>
<gene>
    <name evidence="1" type="ORF">S03H2_07685</name>
</gene>
<sequence>GYSKWLRVFCRQFKNIDYQSCDAKVIELIFRYLVTVVLIGGDYDVLRPLLDKKNRDKKIREPLRRAKPVLESLLPYVPLGSRDNLRQILNDLSDVL</sequence>
<dbReference type="EMBL" id="BARU01003592">
    <property type="protein sequence ID" value="GAH25297.1"/>
    <property type="molecule type" value="Genomic_DNA"/>
</dbReference>
<dbReference type="AlphaFoldDB" id="X1DYD2"/>
<organism evidence="1">
    <name type="scientific">marine sediment metagenome</name>
    <dbReference type="NCBI Taxonomy" id="412755"/>
    <lineage>
        <taxon>unclassified sequences</taxon>
        <taxon>metagenomes</taxon>
        <taxon>ecological metagenomes</taxon>
    </lineage>
</organism>
<proteinExistence type="predicted"/>
<comment type="caution">
    <text evidence="1">The sequence shown here is derived from an EMBL/GenBank/DDBJ whole genome shotgun (WGS) entry which is preliminary data.</text>
</comment>
<evidence type="ECO:0000313" key="1">
    <source>
        <dbReference type="EMBL" id="GAH25297.1"/>
    </source>
</evidence>
<accession>X1DYD2</accession>
<protein>
    <submittedName>
        <fullName evidence="1">Uncharacterized protein</fullName>
    </submittedName>
</protein>
<feature type="non-terminal residue" evidence="1">
    <location>
        <position position="1"/>
    </location>
</feature>
<reference evidence="1" key="1">
    <citation type="journal article" date="2014" name="Front. Microbiol.">
        <title>High frequency of phylogenetically diverse reductive dehalogenase-homologous genes in deep subseafloor sedimentary metagenomes.</title>
        <authorList>
            <person name="Kawai M."/>
            <person name="Futagami T."/>
            <person name="Toyoda A."/>
            <person name="Takaki Y."/>
            <person name="Nishi S."/>
            <person name="Hori S."/>
            <person name="Arai W."/>
            <person name="Tsubouchi T."/>
            <person name="Morono Y."/>
            <person name="Uchiyama I."/>
            <person name="Ito T."/>
            <person name="Fujiyama A."/>
            <person name="Inagaki F."/>
            <person name="Takami H."/>
        </authorList>
    </citation>
    <scope>NUCLEOTIDE SEQUENCE</scope>
    <source>
        <strain evidence="1">Expedition CK06-06</strain>
    </source>
</reference>